<dbReference type="GeneID" id="96303906"/>
<keyword evidence="3" id="KW-0238">DNA-binding</keyword>
<accession>A0A1I4FY24</accession>
<evidence type="ECO:0000313" key="3">
    <source>
        <dbReference type="EMBL" id="SFL22798.1"/>
    </source>
</evidence>
<dbReference type="InterPro" id="IPR000835">
    <property type="entry name" value="HTH_MarR-typ"/>
</dbReference>
<dbReference type="PANTHER" id="PTHR33164:SF106">
    <property type="entry name" value="TRANSCRIPTIONAL REGULATORY PROTEIN"/>
    <property type="match status" value="1"/>
</dbReference>
<feature type="compositionally biased region" description="Gly residues" evidence="1">
    <location>
        <begin position="1"/>
        <end position="10"/>
    </location>
</feature>
<dbReference type="InterPro" id="IPR036388">
    <property type="entry name" value="WH-like_DNA-bd_sf"/>
</dbReference>
<dbReference type="Proteomes" id="UP000199111">
    <property type="component" value="Unassembled WGS sequence"/>
</dbReference>
<dbReference type="Pfam" id="PF01047">
    <property type="entry name" value="MarR"/>
    <property type="match status" value="1"/>
</dbReference>
<dbReference type="PANTHER" id="PTHR33164">
    <property type="entry name" value="TRANSCRIPTIONAL REGULATOR, MARR FAMILY"/>
    <property type="match status" value="1"/>
</dbReference>
<evidence type="ECO:0000313" key="4">
    <source>
        <dbReference type="Proteomes" id="UP000199111"/>
    </source>
</evidence>
<dbReference type="GO" id="GO:0003700">
    <property type="term" value="F:DNA-binding transcription factor activity"/>
    <property type="evidence" value="ECO:0007669"/>
    <property type="project" value="InterPro"/>
</dbReference>
<dbReference type="SMART" id="SM00347">
    <property type="entry name" value="HTH_MARR"/>
    <property type="match status" value="1"/>
</dbReference>
<dbReference type="AlphaFoldDB" id="A0A1I4FY24"/>
<dbReference type="SUPFAM" id="SSF46785">
    <property type="entry name" value="Winged helix' DNA-binding domain"/>
    <property type="match status" value="1"/>
</dbReference>
<dbReference type="PRINTS" id="PR00598">
    <property type="entry name" value="HTHMARR"/>
</dbReference>
<reference evidence="4" key="1">
    <citation type="submission" date="2016-10" db="EMBL/GenBank/DDBJ databases">
        <authorList>
            <person name="Varghese N."/>
            <person name="Submissions S."/>
        </authorList>
    </citation>
    <scope>NUCLEOTIDE SEQUENCE [LARGE SCALE GENOMIC DNA]</scope>
    <source>
        <strain evidence="4">CGMCC 4.2126</strain>
    </source>
</reference>
<keyword evidence="4" id="KW-1185">Reference proteome</keyword>
<dbReference type="Gene3D" id="1.10.10.10">
    <property type="entry name" value="Winged helix-like DNA-binding domain superfamily/Winged helix DNA-binding domain"/>
    <property type="match status" value="1"/>
</dbReference>
<feature type="region of interest" description="Disordered" evidence="1">
    <location>
        <begin position="1"/>
        <end position="28"/>
    </location>
</feature>
<evidence type="ECO:0000256" key="1">
    <source>
        <dbReference type="SAM" id="MobiDB-lite"/>
    </source>
</evidence>
<proteinExistence type="predicted"/>
<dbReference type="PROSITE" id="PS50995">
    <property type="entry name" value="HTH_MARR_2"/>
    <property type="match status" value="1"/>
</dbReference>
<gene>
    <name evidence="3" type="ORF">SAMN05216275_1793</name>
</gene>
<evidence type="ECO:0000259" key="2">
    <source>
        <dbReference type="PROSITE" id="PS50995"/>
    </source>
</evidence>
<feature type="domain" description="HTH marR-type" evidence="2">
    <location>
        <begin position="1"/>
        <end position="134"/>
    </location>
</feature>
<dbReference type="EMBL" id="FOQY01000079">
    <property type="protein sequence ID" value="SFL22798.1"/>
    <property type="molecule type" value="Genomic_DNA"/>
</dbReference>
<dbReference type="InterPro" id="IPR036390">
    <property type="entry name" value="WH_DNA-bd_sf"/>
</dbReference>
<dbReference type="InterPro" id="IPR039422">
    <property type="entry name" value="MarR/SlyA-like"/>
</dbReference>
<dbReference type="RefSeq" id="WP_143121347.1">
    <property type="nucleotide sequence ID" value="NZ_FOQY01000079.1"/>
</dbReference>
<organism evidence="3 4">
    <name type="scientific">Streptosporangium canum</name>
    <dbReference type="NCBI Taxonomy" id="324952"/>
    <lineage>
        <taxon>Bacteria</taxon>
        <taxon>Bacillati</taxon>
        <taxon>Actinomycetota</taxon>
        <taxon>Actinomycetes</taxon>
        <taxon>Streptosporangiales</taxon>
        <taxon>Streptosporangiaceae</taxon>
        <taxon>Streptosporangium</taxon>
    </lineage>
</organism>
<dbReference type="GO" id="GO:0006950">
    <property type="term" value="P:response to stress"/>
    <property type="evidence" value="ECO:0007669"/>
    <property type="project" value="TreeGrafter"/>
</dbReference>
<sequence length="172" mass="19035">SVEGRAGAGPGRTRLRRGPALDPGPHRRSDRCAQALVKIFDAPSPITPSRLREELNLTSGAVTTCLDRLERAGHIRRVRDAHDRRVVHLHYLDTAKEFAAAFFRPLGRSTDNALRRFSPEELRTVAAFLDAMNEELDALRAIPAPVFERTGRTGCAPTSGPVVRLMRRGNVH</sequence>
<protein>
    <submittedName>
        <fullName evidence="3">DNA-binding transcriptional regulator, MarR family</fullName>
    </submittedName>
</protein>
<name>A0A1I4FY24_9ACTN</name>
<dbReference type="GO" id="GO:0003677">
    <property type="term" value="F:DNA binding"/>
    <property type="evidence" value="ECO:0007669"/>
    <property type="project" value="UniProtKB-KW"/>
</dbReference>
<feature type="non-terminal residue" evidence="3">
    <location>
        <position position="1"/>
    </location>
</feature>